<dbReference type="NCBIfam" id="NF004837">
    <property type="entry name" value="PRK06187.1"/>
    <property type="match status" value="1"/>
</dbReference>
<protein>
    <submittedName>
        <fullName evidence="5">Long-chain-fatty-acid--CoA ligase</fullName>
    </submittedName>
</protein>
<evidence type="ECO:0000256" key="2">
    <source>
        <dbReference type="ARBA" id="ARBA00022598"/>
    </source>
</evidence>
<evidence type="ECO:0000259" key="4">
    <source>
        <dbReference type="Pfam" id="PF13193"/>
    </source>
</evidence>
<dbReference type="Pfam" id="PF13193">
    <property type="entry name" value="AMP-binding_C"/>
    <property type="match status" value="1"/>
</dbReference>
<reference evidence="5" key="1">
    <citation type="submission" date="2020-07" db="EMBL/GenBank/DDBJ databases">
        <title>Huge and variable diversity of episymbiotic CPR bacteria and DPANN archaea in groundwater ecosystems.</title>
        <authorList>
            <person name="He C.Y."/>
            <person name="Keren R."/>
            <person name="Whittaker M."/>
            <person name="Farag I.F."/>
            <person name="Doudna J."/>
            <person name="Cate J.H.D."/>
            <person name="Banfield J.F."/>
        </authorList>
    </citation>
    <scope>NUCLEOTIDE SEQUENCE</scope>
    <source>
        <strain evidence="5">NC_groundwater_1482_Ag_S-0.65um_47_24</strain>
    </source>
</reference>
<accession>A0A933LQS8</accession>
<dbReference type="PANTHER" id="PTHR24096">
    <property type="entry name" value="LONG-CHAIN-FATTY-ACID--COA LIGASE"/>
    <property type="match status" value="1"/>
</dbReference>
<dbReference type="InterPro" id="IPR042099">
    <property type="entry name" value="ANL_N_sf"/>
</dbReference>
<evidence type="ECO:0000259" key="3">
    <source>
        <dbReference type="Pfam" id="PF00501"/>
    </source>
</evidence>
<dbReference type="EMBL" id="JACQWF010000290">
    <property type="protein sequence ID" value="MBI4596024.1"/>
    <property type="molecule type" value="Genomic_DNA"/>
</dbReference>
<dbReference type="PANTHER" id="PTHR24096:SF267">
    <property type="entry name" value="MALONATE--COA LIGASE ACSF3, MITOCHONDRIAL"/>
    <property type="match status" value="1"/>
</dbReference>
<evidence type="ECO:0000313" key="5">
    <source>
        <dbReference type="EMBL" id="MBI4596024.1"/>
    </source>
</evidence>
<gene>
    <name evidence="5" type="ORF">HY730_06555</name>
</gene>
<evidence type="ECO:0000313" key="6">
    <source>
        <dbReference type="Proteomes" id="UP000772181"/>
    </source>
</evidence>
<dbReference type="InterPro" id="IPR025110">
    <property type="entry name" value="AMP-bd_C"/>
</dbReference>
<evidence type="ECO:0000256" key="1">
    <source>
        <dbReference type="ARBA" id="ARBA00006432"/>
    </source>
</evidence>
<dbReference type="InterPro" id="IPR020845">
    <property type="entry name" value="AMP-binding_CS"/>
</dbReference>
<dbReference type="InterPro" id="IPR020459">
    <property type="entry name" value="AMP-binding"/>
</dbReference>
<keyword evidence="2 5" id="KW-0436">Ligase</keyword>
<dbReference type="Gene3D" id="3.30.300.30">
    <property type="match status" value="1"/>
</dbReference>
<dbReference type="GO" id="GO:0016405">
    <property type="term" value="F:CoA-ligase activity"/>
    <property type="evidence" value="ECO:0007669"/>
    <property type="project" value="TreeGrafter"/>
</dbReference>
<dbReference type="PROSITE" id="PS00455">
    <property type="entry name" value="AMP_BINDING"/>
    <property type="match status" value="1"/>
</dbReference>
<comment type="caution">
    <text evidence="5">The sequence shown here is derived from an EMBL/GenBank/DDBJ whole genome shotgun (WGS) entry which is preliminary data.</text>
</comment>
<organism evidence="5 6">
    <name type="scientific">Tectimicrobiota bacterium</name>
    <dbReference type="NCBI Taxonomy" id="2528274"/>
    <lineage>
        <taxon>Bacteria</taxon>
        <taxon>Pseudomonadati</taxon>
        <taxon>Nitrospinota/Tectimicrobiota group</taxon>
        <taxon>Candidatus Tectimicrobiota</taxon>
    </lineage>
</organism>
<dbReference type="Pfam" id="PF00501">
    <property type="entry name" value="AMP-binding"/>
    <property type="match status" value="1"/>
</dbReference>
<proteinExistence type="inferred from homology"/>
<dbReference type="SUPFAM" id="SSF56801">
    <property type="entry name" value="Acetyl-CoA synthetase-like"/>
    <property type="match status" value="1"/>
</dbReference>
<sequence length="508" mass="56029">MNLARLAEANIHKFKEYVALIFEDAATNSYEEYTNVQLYKISNRFAHALRKRGVKKGDFVSVVLPNSPYVTKVFQAILKIGATINPIIFALTQGEITYILRDAAPSCVVTSPELYEKIKASAEGANYSGDIIVVGHKQIPGALSFESLIQESPEEFEIVDTADEDLAIVMYTSGTTGVPKGVMLTHKNLNFIATTGVKIFPSDQGTTGLCVLPLNHSYGVTLMNGSYLSGSKIVLHPWFNPEATLQAFAKHRITQFAGVPTMYIMLLNTYNPQIHDTSSIEVFVVSAAPMPVGLLNVVEEKLGGRIFEGYGLTEAAPSVSIQRRDMPVKRGSVGLPIPDVSVKIFDDKDQEVHRGAWGEIVVRGPNIMKGYLNKPKETAEVLRNGWLHTGDIGYMDEDGELYITDRKKDLIIRGGENISPSEIEEVIFKHPGVLEAAVIGVPDPKYGEEVKAIIVPKPGQKLTEQEILDFCSGKLARFRCPKTVSFLESLPKNLVGKVLKREIRKMFT</sequence>
<dbReference type="PRINTS" id="PR00154">
    <property type="entry name" value="AMPBINDING"/>
</dbReference>
<dbReference type="InterPro" id="IPR045851">
    <property type="entry name" value="AMP-bd_C_sf"/>
</dbReference>
<name>A0A933LQS8_UNCTE</name>
<dbReference type="Gene3D" id="3.40.50.12780">
    <property type="entry name" value="N-terminal domain of ligase-like"/>
    <property type="match status" value="1"/>
</dbReference>
<feature type="domain" description="AMP-dependent synthetase/ligase" evidence="3">
    <location>
        <begin position="9"/>
        <end position="372"/>
    </location>
</feature>
<comment type="similarity">
    <text evidence="1">Belongs to the ATP-dependent AMP-binding enzyme family.</text>
</comment>
<dbReference type="InterPro" id="IPR000873">
    <property type="entry name" value="AMP-dep_synth/lig_dom"/>
</dbReference>
<dbReference type="Proteomes" id="UP000772181">
    <property type="component" value="Unassembled WGS sequence"/>
</dbReference>
<dbReference type="FunFam" id="3.30.300.30:FF:000008">
    <property type="entry name" value="2,3-dihydroxybenzoate-AMP ligase"/>
    <property type="match status" value="1"/>
</dbReference>
<dbReference type="AlphaFoldDB" id="A0A933LQS8"/>
<feature type="domain" description="AMP-binding enzyme C-terminal" evidence="4">
    <location>
        <begin position="422"/>
        <end position="497"/>
    </location>
</feature>